<feature type="coiled-coil region" evidence="1">
    <location>
        <begin position="23"/>
        <end position="50"/>
    </location>
</feature>
<feature type="coiled-coil region" evidence="1">
    <location>
        <begin position="76"/>
        <end position="110"/>
    </location>
</feature>
<feature type="coiled-coil region" evidence="1">
    <location>
        <begin position="319"/>
        <end position="388"/>
    </location>
</feature>
<feature type="region of interest" description="Disordered" evidence="2">
    <location>
        <begin position="556"/>
        <end position="611"/>
    </location>
</feature>
<feature type="compositionally biased region" description="Low complexity" evidence="2">
    <location>
        <begin position="592"/>
        <end position="604"/>
    </location>
</feature>
<comment type="caution">
    <text evidence="3">The sequence shown here is derived from an EMBL/GenBank/DDBJ whole genome shotgun (WGS) entry which is preliminary data.</text>
</comment>
<accession>A0A813IIX4</accession>
<proteinExistence type="predicted"/>
<protein>
    <submittedName>
        <fullName evidence="3">Uncharacterized protein</fullName>
    </submittedName>
</protein>
<sequence length="682" mass="74736">EVARPTILKALEAGPKRLRATTREELRWRIEDVHRELQVAQKELSSLSSSRDMPADAPVAQQISSTAESDIGADRVAALKREIEAMKRHVAKLEQDNATHQVEVASLENALDRGLERLDMPMPSAAAMPPWHLLAGAQGAGPDAADLKDRARLKEQEFADLHRTWMELERDLLSKEKDVLELQEALDTFSKDLLSMRKQRDKSQRLMGSVHQSQILGEKKQLQAKAAESEKVLSQIKAMRAVGKGSQLDGRCQVSAVKGDLLRLSEASQRELKAQTEAEEEALSSGHAAELEDIARAERRVLADCEASEREFKVLIAEVSKCRSEASEAREAMRRADAERTSKESQISEEKNRLQAVLDAKGRLQDEKRDLELELENAEKSIRRLARDQPLVQQLPPSLGTSSTRGQVTNASLLCLQAELASQREALARDIAGAKQEVAMEEAALRLAQEASSDRHAAAADRRQAIFELQGFELQRRVLSEAAEERRVAAENLRSARAEVERLTHLASKDAGGGVESGGAEDAGSPRSLSVSMISDHECEGWMKVAVQTFVPDGDEKAEASQLRDALQRAEQQLAEAERHESAASQSYGEVSAALPSQASPAPQGGESSRLRQELQALASSAHELEDQCLILEQEKKHLDLQLAAAQFSLRRLQGRSASPTVGRALVGCPFCEHCSPSAAAA</sequence>
<reference evidence="3" key="1">
    <citation type="submission" date="2021-02" db="EMBL/GenBank/DDBJ databases">
        <authorList>
            <person name="Dougan E. K."/>
            <person name="Rhodes N."/>
            <person name="Thang M."/>
            <person name="Chan C."/>
        </authorList>
    </citation>
    <scope>NUCLEOTIDE SEQUENCE</scope>
</reference>
<keyword evidence="1" id="KW-0175">Coiled coil</keyword>
<feature type="region of interest" description="Disordered" evidence="2">
    <location>
        <begin position="504"/>
        <end position="528"/>
    </location>
</feature>
<organism evidence="3 4">
    <name type="scientific">Polarella glacialis</name>
    <name type="common">Dinoflagellate</name>
    <dbReference type="NCBI Taxonomy" id="89957"/>
    <lineage>
        <taxon>Eukaryota</taxon>
        <taxon>Sar</taxon>
        <taxon>Alveolata</taxon>
        <taxon>Dinophyceae</taxon>
        <taxon>Suessiales</taxon>
        <taxon>Suessiaceae</taxon>
        <taxon>Polarella</taxon>
    </lineage>
</organism>
<evidence type="ECO:0000256" key="2">
    <source>
        <dbReference type="SAM" id="MobiDB-lite"/>
    </source>
</evidence>
<feature type="compositionally biased region" description="Low complexity" evidence="2">
    <location>
        <begin position="563"/>
        <end position="575"/>
    </location>
</feature>
<evidence type="ECO:0000256" key="1">
    <source>
        <dbReference type="SAM" id="Coils"/>
    </source>
</evidence>
<dbReference type="Proteomes" id="UP000626109">
    <property type="component" value="Unassembled WGS sequence"/>
</dbReference>
<gene>
    <name evidence="3" type="ORF">PGLA2088_LOCUS7998</name>
</gene>
<feature type="non-terminal residue" evidence="3">
    <location>
        <position position="682"/>
    </location>
</feature>
<feature type="coiled-coil region" evidence="1">
    <location>
        <begin position="417"/>
        <end position="451"/>
    </location>
</feature>
<evidence type="ECO:0000313" key="3">
    <source>
        <dbReference type="EMBL" id="CAE8650106.1"/>
    </source>
</evidence>
<evidence type="ECO:0000313" key="4">
    <source>
        <dbReference type="Proteomes" id="UP000626109"/>
    </source>
</evidence>
<dbReference type="AlphaFoldDB" id="A0A813IIX4"/>
<name>A0A813IIX4_POLGL</name>
<dbReference type="EMBL" id="CAJNNW010008504">
    <property type="protein sequence ID" value="CAE8650106.1"/>
    <property type="molecule type" value="Genomic_DNA"/>
</dbReference>